<proteinExistence type="inferred from homology"/>
<evidence type="ECO:0000256" key="1">
    <source>
        <dbReference type="ARBA" id="ARBA00010319"/>
    </source>
</evidence>
<protein>
    <recommendedName>
        <fullName evidence="6">FAM91 N-terminal domain-containing protein</fullName>
    </recommendedName>
</protein>
<evidence type="ECO:0000259" key="3">
    <source>
        <dbReference type="Pfam" id="PF14648"/>
    </source>
</evidence>
<dbReference type="Proteomes" id="UP000419144">
    <property type="component" value="Unassembled WGS sequence"/>
</dbReference>
<gene>
    <name evidence="4" type="ORF">LtaPh_1211200</name>
</gene>
<name>A0A640KBQ8_LEITA</name>
<dbReference type="PANTHER" id="PTHR28441:SF2">
    <property type="entry name" value="PROTEIN FAM91A1"/>
    <property type="match status" value="1"/>
</dbReference>
<dbReference type="VEuPathDB" id="TriTrypDB:LtaPh_1211200"/>
<accession>A0A640KBQ8</accession>
<evidence type="ECO:0008006" key="6">
    <source>
        <dbReference type="Google" id="ProtNLM"/>
    </source>
</evidence>
<dbReference type="OrthoDB" id="275996at2759"/>
<dbReference type="AlphaFoldDB" id="A0A640KBQ8"/>
<dbReference type="InterPro" id="IPR028097">
    <property type="entry name" value="FAM91_C_dom"/>
</dbReference>
<comment type="similarity">
    <text evidence="1">Belongs to the FAM91 family.</text>
</comment>
<sequence>MGCVTPYLFSFRILPSIWIRSQASRQVVLLHSMQSSMSSSVEGPELQQALRNRAPYSLLPASLQQRMTPYDYQIKTVHHAILHGHAYYRLPEFVRVAMKEEGYYQEMVRYAAEQLQLYPYVHQKSVVLYTKETPLSYYTGIFSQLLKQEQSYDRLPNFTAIDALNLLGIGRNQYLQLTKEVRSKLRWHVNRTYVNEYLPRTLLPSVMVDPFWSLSTIDYNADMLKRHFQKLSTQDVLLYRMLVSKGTASVPPEVLAGLQLPQSVFTKDIIYAYELPQEAVLRLYQNGLVFASFEVSPDAHVMVPPLGGNFVMNRTCDHPQELLLYRVLSTVDDRTSLGLLAQLLMLDEEDVCGAVHLLLRLGLVQWKCPLLPPGLDAATLNGVHPSWQEKVAARVIAFTRSELQKSLGGLTEHGTLSGGCVGLPTVSDPHPSKRIALLYDATLTGFLMMTNLSHDPAFKQQAVMLFEVGKMPFEMVPAFLVLLDRVDLKEMERFGGEAKKYINSVICMRRLLDALCKVISPQGAVGVDLLKIESLNELEATTRYSVLARNYWAYVITSPVSSAPLIDVELSCVYGSTVSFMTSPWMLLFLYTKLRCGPPSLLLPFGTLLHRWPPFLDQLDEVTERDRGTEVQPPAVVGYHVVLRQQAMTLDAEVSYTDLSSSLLLLNEVTSTAPVFVQQVARIPLVLHKDGSVAAHSAYQYLDVAVPFSASQPELYRLVESSIAAQHPCARAVTLLDSDHTLWSLLTDSVAALRLQDSLGYLTFTVTYARLGVPDTTVTDELSCQLRSAYVVDVGLGVPLAHVETCELLLGAIPRLLSDRYSERHNAAMRECVSEFGAFLERYSTLTRSVHAKMTIQSTTATGPVTQHHLRKIGAVGGAPYPATLLSFDSTFLSVTDDADPLSEQW</sequence>
<dbReference type="EMBL" id="BLBS01000016">
    <property type="protein sequence ID" value="GET86842.1"/>
    <property type="molecule type" value="Genomic_DNA"/>
</dbReference>
<reference evidence="4" key="1">
    <citation type="submission" date="2019-11" db="EMBL/GenBank/DDBJ databases">
        <title>Leishmania tarentolae CDS.</title>
        <authorList>
            <person name="Goto Y."/>
            <person name="Yamagishi J."/>
        </authorList>
    </citation>
    <scope>NUCLEOTIDE SEQUENCE [LARGE SCALE GENOMIC DNA]</scope>
    <source>
        <strain evidence="4">Parrot Tar II</strain>
    </source>
</reference>
<dbReference type="PANTHER" id="PTHR28441">
    <property type="entry name" value="PROTEIN FAM91A1"/>
    <property type="match status" value="1"/>
</dbReference>
<evidence type="ECO:0000313" key="5">
    <source>
        <dbReference type="Proteomes" id="UP000419144"/>
    </source>
</evidence>
<dbReference type="InterPro" id="IPR028091">
    <property type="entry name" value="FAM91_N_dom"/>
</dbReference>
<dbReference type="Pfam" id="PF14648">
    <property type="entry name" value="FAM91_C"/>
    <property type="match status" value="1"/>
</dbReference>
<keyword evidence="5" id="KW-1185">Reference proteome</keyword>
<organism evidence="4 5">
    <name type="scientific">Leishmania tarentolae</name>
    <name type="common">Sauroleishmania tarentolae</name>
    <dbReference type="NCBI Taxonomy" id="5689"/>
    <lineage>
        <taxon>Eukaryota</taxon>
        <taxon>Discoba</taxon>
        <taxon>Euglenozoa</taxon>
        <taxon>Kinetoplastea</taxon>
        <taxon>Metakinetoplastina</taxon>
        <taxon>Trypanosomatida</taxon>
        <taxon>Trypanosomatidae</taxon>
        <taxon>Leishmaniinae</taxon>
        <taxon>Leishmania</taxon>
        <taxon>lizard Leishmania</taxon>
    </lineage>
</organism>
<feature type="domain" description="FAM91 N-terminal" evidence="2">
    <location>
        <begin position="50"/>
        <end position="370"/>
    </location>
</feature>
<dbReference type="InterPro" id="IPR039199">
    <property type="entry name" value="FAM91"/>
</dbReference>
<evidence type="ECO:0000313" key="4">
    <source>
        <dbReference type="EMBL" id="GET86842.1"/>
    </source>
</evidence>
<feature type="domain" description="FAM91 C-terminal" evidence="3">
    <location>
        <begin position="432"/>
        <end position="782"/>
    </location>
</feature>
<comment type="caution">
    <text evidence="4">The sequence shown here is derived from an EMBL/GenBank/DDBJ whole genome shotgun (WGS) entry which is preliminary data.</text>
</comment>
<dbReference type="Pfam" id="PF14647">
    <property type="entry name" value="FAM91_N"/>
    <property type="match status" value="1"/>
</dbReference>
<evidence type="ECO:0000259" key="2">
    <source>
        <dbReference type="Pfam" id="PF14647"/>
    </source>
</evidence>